<evidence type="ECO:0000256" key="1">
    <source>
        <dbReference type="ARBA" id="ARBA00011738"/>
    </source>
</evidence>
<dbReference type="InterPro" id="IPR050097">
    <property type="entry name" value="Ferredoxin-NADP_redctase_2"/>
</dbReference>
<dbReference type="GO" id="GO:0050661">
    <property type="term" value="F:NADP binding"/>
    <property type="evidence" value="ECO:0007669"/>
    <property type="project" value="UniProtKB-UniRule"/>
</dbReference>
<reference evidence="8 9" key="1">
    <citation type="journal article" date="2015" name="Genome Announc.">
        <title>Expanding the biotechnology potential of lactobacilli through comparative genomics of 213 strains and associated genera.</title>
        <authorList>
            <person name="Sun Z."/>
            <person name="Harris H.M."/>
            <person name="McCann A."/>
            <person name="Guo C."/>
            <person name="Argimon S."/>
            <person name="Zhang W."/>
            <person name="Yang X."/>
            <person name="Jeffery I.B."/>
            <person name="Cooney J.C."/>
            <person name="Kagawa T.F."/>
            <person name="Liu W."/>
            <person name="Song Y."/>
            <person name="Salvetti E."/>
            <person name="Wrobel A."/>
            <person name="Rasinkangas P."/>
            <person name="Parkhill J."/>
            <person name="Rea M.C."/>
            <person name="O'Sullivan O."/>
            <person name="Ritari J."/>
            <person name="Douillard F.P."/>
            <person name="Paul Ross R."/>
            <person name="Yang R."/>
            <person name="Briner A.E."/>
            <person name="Felis G.E."/>
            <person name="de Vos W.M."/>
            <person name="Barrangou R."/>
            <person name="Klaenhammer T.R."/>
            <person name="Caufield P.W."/>
            <person name="Cui Y."/>
            <person name="Zhang H."/>
            <person name="O'Toole P.W."/>
        </authorList>
    </citation>
    <scope>NUCLEOTIDE SEQUENCE [LARGE SCALE GENOMIC DNA]</scope>
    <source>
        <strain evidence="8 9">DSM 19394</strain>
    </source>
</reference>
<protein>
    <recommendedName>
        <fullName evidence="6">Ferredoxin--NADP reductase</fullName>
        <shortName evidence="6">FNR</shortName>
        <shortName evidence="6">Fd-NADP(+) reductase</shortName>
        <ecNumber evidence="6">1.18.1.2</ecNumber>
    </recommendedName>
</protein>
<dbReference type="Proteomes" id="UP000051955">
    <property type="component" value="Unassembled WGS sequence"/>
</dbReference>
<proteinExistence type="inferred from homology"/>
<dbReference type="PRINTS" id="PR00368">
    <property type="entry name" value="FADPNR"/>
</dbReference>
<organism evidence="8 9">
    <name type="scientific">Levilactobacillus acidifarinae DSM 19394 = JCM 15949</name>
    <dbReference type="NCBI Taxonomy" id="1423715"/>
    <lineage>
        <taxon>Bacteria</taxon>
        <taxon>Bacillati</taxon>
        <taxon>Bacillota</taxon>
        <taxon>Bacilli</taxon>
        <taxon>Lactobacillales</taxon>
        <taxon>Lactobacillaceae</taxon>
        <taxon>Levilactobacillus</taxon>
    </lineage>
</organism>
<evidence type="ECO:0000259" key="7">
    <source>
        <dbReference type="Pfam" id="PF07992"/>
    </source>
</evidence>
<dbReference type="EC" id="1.18.1.2" evidence="6"/>
<dbReference type="EMBL" id="AZDV01000028">
    <property type="protein sequence ID" value="KRK93964.1"/>
    <property type="molecule type" value="Genomic_DNA"/>
</dbReference>
<feature type="binding site" evidence="6">
    <location>
        <position position="51"/>
    </location>
    <ligand>
        <name>FAD</name>
        <dbReference type="ChEBI" id="CHEBI:57692"/>
    </ligand>
</feature>
<keyword evidence="4 6" id="KW-0521">NADP</keyword>
<accession>A0A0R1LE56</accession>
<gene>
    <name evidence="8" type="ORF">FD25_GL001293</name>
</gene>
<dbReference type="STRING" id="1423715.FD25_GL001293"/>
<dbReference type="PRINTS" id="PR00469">
    <property type="entry name" value="PNDRDTASEII"/>
</dbReference>
<dbReference type="InterPro" id="IPR022890">
    <property type="entry name" value="Fd--NADP_Rdtase_type_2"/>
</dbReference>
<evidence type="ECO:0000256" key="6">
    <source>
        <dbReference type="HAMAP-Rule" id="MF_01685"/>
    </source>
</evidence>
<dbReference type="GO" id="GO:0004324">
    <property type="term" value="F:ferredoxin-NADP+ reductase activity"/>
    <property type="evidence" value="ECO:0007669"/>
    <property type="project" value="UniProtKB-UniRule"/>
</dbReference>
<comment type="subunit">
    <text evidence="1 6">Homodimer.</text>
</comment>
<dbReference type="InterPro" id="IPR036188">
    <property type="entry name" value="FAD/NAD-bd_sf"/>
</dbReference>
<evidence type="ECO:0000256" key="2">
    <source>
        <dbReference type="ARBA" id="ARBA00022630"/>
    </source>
</evidence>
<dbReference type="Pfam" id="PF07992">
    <property type="entry name" value="Pyr_redox_2"/>
    <property type="match status" value="1"/>
</dbReference>
<feature type="binding site" evidence="6">
    <location>
        <position position="64"/>
    </location>
    <ligand>
        <name>FAD</name>
        <dbReference type="ChEBI" id="CHEBI:57692"/>
    </ligand>
</feature>
<feature type="binding site" evidence="6">
    <location>
        <position position="104"/>
    </location>
    <ligand>
        <name>FAD</name>
        <dbReference type="ChEBI" id="CHEBI:57692"/>
    </ligand>
</feature>
<dbReference type="GO" id="GO:0050660">
    <property type="term" value="F:flavin adenine dinucleotide binding"/>
    <property type="evidence" value="ECO:0007669"/>
    <property type="project" value="UniProtKB-UniRule"/>
</dbReference>
<feature type="binding site" evidence="6">
    <location>
        <position position="137"/>
    </location>
    <ligand>
        <name>FAD</name>
        <dbReference type="ChEBI" id="CHEBI:57692"/>
    </ligand>
</feature>
<evidence type="ECO:0000256" key="5">
    <source>
        <dbReference type="ARBA" id="ARBA00023002"/>
    </source>
</evidence>
<dbReference type="SUPFAM" id="SSF51905">
    <property type="entry name" value="FAD/NAD(P)-binding domain"/>
    <property type="match status" value="1"/>
</dbReference>
<name>A0A0R1LE56_9LACO</name>
<dbReference type="PANTHER" id="PTHR48105">
    <property type="entry name" value="THIOREDOXIN REDUCTASE 1-RELATED-RELATED"/>
    <property type="match status" value="1"/>
</dbReference>
<comment type="similarity">
    <text evidence="6">Belongs to the ferredoxin--NADP reductase type 2 family.</text>
</comment>
<keyword evidence="5 6" id="KW-0560">Oxidoreductase</keyword>
<comment type="caution">
    <text evidence="6">Lacks conserved residue(s) required for the propagation of feature annotation.</text>
</comment>
<dbReference type="AlphaFoldDB" id="A0A0R1LE56"/>
<dbReference type="PATRIC" id="fig|1423715.3.peg.1326"/>
<keyword evidence="3 6" id="KW-0274">FAD</keyword>
<feature type="binding site" evidence="6">
    <location>
        <position position="342"/>
    </location>
    <ligand>
        <name>FAD</name>
        <dbReference type="ChEBI" id="CHEBI:57692"/>
    </ligand>
</feature>
<feature type="binding site" evidence="6">
    <location>
        <position position="59"/>
    </location>
    <ligand>
        <name>FAD</name>
        <dbReference type="ChEBI" id="CHEBI:57692"/>
    </ligand>
</feature>
<sequence>MHTQTSFQLNLKNGVINMTETYDITIIGGGPVGMFAAFYAGMRNAKTHLVESLADLGGQVNALYPEKTILDVAGYPAIQGRDLITAQRQQLAQFPLTIQTGTPVTNLQRIVEGFAITTPKGITHSKTVIVAVGNGAFAPRPLNVPNVDDFIARGQVSYSVPDKEQFRGQRVLVAGGGDSAIDQALMLESVAESVTLLHRRNTFRGLEHMVDVLHQSSVTVKTPYLIRNLAPTADGAVDVTIKTVGADTEEHVIVDKLLISYGFTSDYHVIEGWDLAFERDRRLIAVDSTMMTSVPGVFAIGDGATYTGKQPLIATGYGEAPIAVHQIMAAYFPDKRGPIHSTSLREG</sequence>
<keyword evidence="9" id="KW-1185">Reference proteome</keyword>
<comment type="caution">
    <text evidence="8">The sequence shown here is derived from an EMBL/GenBank/DDBJ whole genome shotgun (WGS) entry which is preliminary data.</text>
</comment>
<dbReference type="InterPro" id="IPR023753">
    <property type="entry name" value="FAD/NAD-binding_dom"/>
</dbReference>
<evidence type="ECO:0000256" key="3">
    <source>
        <dbReference type="ARBA" id="ARBA00022827"/>
    </source>
</evidence>
<evidence type="ECO:0000313" key="9">
    <source>
        <dbReference type="Proteomes" id="UP000051955"/>
    </source>
</evidence>
<feature type="domain" description="FAD/NAD(P)-binding" evidence="7">
    <location>
        <begin position="22"/>
        <end position="323"/>
    </location>
</feature>
<comment type="cofactor">
    <cofactor evidence="6">
        <name>FAD</name>
        <dbReference type="ChEBI" id="CHEBI:57692"/>
    </cofactor>
    <text evidence="6">Binds 1 FAD per subunit.</text>
</comment>
<dbReference type="HAMAP" id="MF_01685">
    <property type="entry name" value="FENR2"/>
    <property type="match status" value="1"/>
</dbReference>
<dbReference type="Gene3D" id="3.50.50.60">
    <property type="entry name" value="FAD/NAD(P)-binding domain"/>
    <property type="match status" value="2"/>
</dbReference>
<evidence type="ECO:0000313" key="8">
    <source>
        <dbReference type="EMBL" id="KRK93964.1"/>
    </source>
</evidence>
<keyword evidence="2 6" id="KW-0285">Flavoprotein</keyword>
<feature type="binding site" evidence="6">
    <location>
        <position position="302"/>
    </location>
    <ligand>
        <name>FAD</name>
        <dbReference type="ChEBI" id="CHEBI:57692"/>
    </ligand>
</feature>
<comment type="catalytic activity">
    <reaction evidence="6">
        <text>2 reduced [2Fe-2S]-[ferredoxin] + NADP(+) + H(+) = 2 oxidized [2Fe-2S]-[ferredoxin] + NADPH</text>
        <dbReference type="Rhea" id="RHEA:20125"/>
        <dbReference type="Rhea" id="RHEA-COMP:10000"/>
        <dbReference type="Rhea" id="RHEA-COMP:10001"/>
        <dbReference type="ChEBI" id="CHEBI:15378"/>
        <dbReference type="ChEBI" id="CHEBI:33737"/>
        <dbReference type="ChEBI" id="CHEBI:33738"/>
        <dbReference type="ChEBI" id="CHEBI:57783"/>
        <dbReference type="ChEBI" id="CHEBI:58349"/>
        <dbReference type="EC" id="1.18.1.2"/>
    </reaction>
</comment>
<evidence type="ECO:0000256" key="4">
    <source>
        <dbReference type="ARBA" id="ARBA00022857"/>
    </source>
</evidence>